<sequence length="388" mass="42453">MAIRLTVSFSGYLAQNLTAAAVGVRCGGNVRLFHDAGRPIPLFARNASEHSPPPILECRSVSHQDSAQVFFSEAVQAKELGPSLAPGLFSVMSSGSRSTEGCLMSASSMSTMGFKPSSLIPLFQTSRWFPCNEFLTGSTRVDSVDKGGTCSSDPPLEETAMISPGKPSGESKECRSSGARVNLMRELKETYDMMNSRDKRSWISRFLSSCSDDAKTLFAALTVPLLYGSFLAETKLIPSKSMLPTFEVGDRILAEKVSYLFGEPEVTDIVIFRAPSILQEYGFTSADVFIKRVVAVAGDVVEVHSGKLLVNGVIQDEEFILEPPDYEMKSVFVPEGCVFVLGDNRNHSFDSHNWGSLPVKNILGRSVLRYWPPSRISDTIYEPSVWGQ</sequence>
<feature type="domain" description="Peptidase S26" evidence="14">
    <location>
        <begin position="215"/>
        <end position="371"/>
    </location>
</feature>
<dbReference type="GO" id="GO:0009535">
    <property type="term" value="C:chloroplast thylakoid membrane"/>
    <property type="evidence" value="ECO:0007669"/>
    <property type="project" value="TreeGrafter"/>
</dbReference>
<keyword evidence="8" id="KW-0645">Protease</keyword>
<gene>
    <name evidence="15" type="ORF">ZIOFF_012273</name>
</gene>
<dbReference type="GO" id="GO:0009003">
    <property type="term" value="F:signal peptidase activity"/>
    <property type="evidence" value="ECO:0007669"/>
    <property type="project" value="UniProtKB-EC"/>
</dbReference>
<evidence type="ECO:0000256" key="8">
    <source>
        <dbReference type="ARBA" id="ARBA00022670"/>
    </source>
</evidence>
<comment type="caution">
    <text evidence="15">The sequence shown here is derived from an EMBL/GenBank/DDBJ whole genome shotgun (WGS) entry which is preliminary data.</text>
</comment>
<keyword evidence="7" id="KW-0934">Plastid</keyword>
<dbReference type="PRINTS" id="PR00727">
    <property type="entry name" value="LEADERPTASE"/>
</dbReference>
<keyword evidence="6" id="KW-0150">Chloroplast</keyword>
<evidence type="ECO:0000256" key="13">
    <source>
        <dbReference type="SAM" id="MobiDB-lite"/>
    </source>
</evidence>
<keyword evidence="9" id="KW-0378">Hydrolase</keyword>
<accession>A0A8J5HZS1</accession>
<dbReference type="NCBIfam" id="TIGR02227">
    <property type="entry name" value="sigpep_I_bact"/>
    <property type="match status" value="1"/>
</dbReference>
<dbReference type="AlphaFoldDB" id="A0A8J5HZS1"/>
<comment type="catalytic activity">
    <reaction evidence="1">
        <text>Cleavage of hydrophobic, N-terminal signal or leader sequences from secreted and periplasmic proteins.</text>
        <dbReference type="EC" id="3.4.21.89"/>
    </reaction>
</comment>
<evidence type="ECO:0000259" key="14">
    <source>
        <dbReference type="Pfam" id="PF10502"/>
    </source>
</evidence>
<evidence type="ECO:0000313" key="16">
    <source>
        <dbReference type="Proteomes" id="UP000734854"/>
    </source>
</evidence>
<dbReference type="GO" id="GO:0004252">
    <property type="term" value="F:serine-type endopeptidase activity"/>
    <property type="evidence" value="ECO:0007669"/>
    <property type="project" value="InterPro"/>
</dbReference>
<dbReference type="Proteomes" id="UP000734854">
    <property type="component" value="Unassembled WGS sequence"/>
</dbReference>
<dbReference type="EC" id="3.4.21.89" evidence="5"/>
<evidence type="ECO:0000256" key="11">
    <source>
        <dbReference type="ARBA" id="ARBA00023136"/>
    </source>
</evidence>
<evidence type="ECO:0000256" key="1">
    <source>
        <dbReference type="ARBA" id="ARBA00000677"/>
    </source>
</evidence>
<dbReference type="EMBL" id="JACMSC010000003">
    <property type="protein sequence ID" value="KAG6530052.1"/>
    <property type="molecule type" value="Genomic_DNA"/>
</dbReference>
<dbReference type="SUPFAM" id="SSF51306">
    <property type="entry name" value="LexA/Signal peptidase"/>
    <property type="match status" value="1"/>
</dbReference>
<comment type="similarity">
    <text evidence="4">Belongs to the peptidase S26 family.</text>
</comment>
<feature type="active site" evidence="12">
    <location>
        <position position="241"/>
    </location>
</feature>
<dbReference type="PROSITE" id="PS00761">
    <property type="entry name" value="SPASE_I_3"/>
    <property type="match status" value="1"/>
</dbReference>
<keyword evidence="10" id="KW-0809">Transit peptide</keyword>
<dbReference type="InterPro" id="IPR019758">
    <property type="entry name" value="Pept_S26A_signal_pept_1_CS"/>
</dbReference>
<feature type="active site" evidence="12">
    <location>
        <position position="291"/>
    </location>
</feature>
<evidence type="ECO:0000256" key="9">
    <source>
        <dbReference type="ARBA" id="ARBA00022801"/>
    </source>
</evidence>
<evidence type="ECO:0000256" key="12">
    <source>
        <dbReference type="PIRSR" id="PIRSR600223-1"/>
    </source>
</evidence>
<dbReference type="FunFam" id="2.10.109.10:FF:000012">
    <property type="entry name" value="Peptidase/ serine-type peptidase"/>
    <property type="match status" value="1"/>
</dbReference>
<evidence type="ECO:0000256" key="10">
    <source>
        <dbReference type="ARBA" id="ARBA00022946"/>
    </source>
</evidence>
<evidence type="ECO:0000256" key="5">
    <source>
        <dbReference type="ARBA" id="ARBA00013208"/>
    </source>
</evidence>
<keyword evidence="16" id="KW-1185">Reference proteome</keyword>
<organism evidence="15 16">
    <name type="scientific">Zingiber officinale</name>
    <name type="common">Ginger</name>
    <name type="synonym">Amomum zingiber</name>
    <dbReference type="NCBI Taxonomy" id="94328"/>
    <lineage>
        <taxon>Eukaryota</taxon>
        <taxon>Viridiplantae</taxon>
        <taxon>Streptophyta</taxon>
        <taxon>Embryophyta</taxon>
        <taxon>Tracheophyta</taxon>
        <taxon>Spermatophyta</taxon>
        <taxon>Magnoliopsida</taxon>
        <taxon>Liliopsida</taxon>
        <taxon>Zingiberales</taxon>
        <taxon>Zingiberaceae</taxon>
        <taxon>Zingiber</taxon>
    </lineage>
</organism>
<reference evidence="15 16" key="1">
    <citation type="submission" date="2020-08" db="EMBL/GenBank/DDBJ databases">
        <title>Plant Genome Project.</title>
        <authorList>
            <person name="Zhang R.-G."/>
        </authorList>
    </citation>
    <scope>NUCLEOTIDE SEQUENCE [LARGE SCALE GENOMIC DNA]</scope>
    <source>
        <tissue evidence="15">Rhizome</tissue>
    </source>
</reference>
<dbReference type="Pfam" id="PF10502">
    <property type="entry name" value="Peptidase_S26"/>
    <property type="match status" value="1"/>
</dbReference>
<keyword evidence="11" id="KW-0472">Membrane</keyword>
<dbReference type="CDD" id="cd06530">
    <property type="entry name" value="S26_SPase_I"/>
    <property type="match status" value="1"/>
</dbReference>
<evidence type="ECO:0000256" key="3">
    <source>
        <dbReference type="ARBA" id="ARBA00004370"/>
    </source>
</evidence>
<evidence type="ECO:0000313" key="15">
    <source>
        <dbReference type="EMBL" id="KAG6530052.1"/>
    </source>
</evidence>
<dbReference type="GO" id="GO:0006465">
    <property type="term" value="P:signal peptide processing"/>
    <property type="evidence" value="ECO:0007669"/>
    <property type="project" value="InterPro"/>
</dbReference>
<feature type="region of interest" description="Disordered" evidence="13">
    <location>
        <begin position="144"/>
        <end position="174"/>
    </location>
</feature>
<protein>
    <recommendedName>
        <fullName evidence="5">signal peptidase I</fullName>
        <ecNumber evidence="5">3.4.21.89</ecNumber>
    </recommendedName>
</protein>
<evidence type="ECO:0000256" key="4">
    <source>
        <dbReference type="ARBA" id="ARBA00009370"/>
    </source>
</evidence>
<dbReference type="InterPro" id="IPR000223">
    <property type="entry name" value="Pept_S26A_signal_pept_1"/>
</dbReference>
<dbReference type="InterPro" id="IPR019756">
    <property type="entry name" value="Pept_S26A_signal_pept_1_Ser-AS"/>
</dbReference>
<name>A0A8J5HZS1_ZINOF</name>
<dbReference type="GO" id="GO:0010027">
    <property type="term" value="P:thylakoid membrane organization"/>
    <property type="evidence" value="ECO:0007669"/>
    <property type="project" value="TreeGrafter"/>
</dbReference>
<dbReference type="PANTHER" id="PTHR43390">
    <property type="entry name" value="SIGNAL PEPTIDASE I"/>
    <property type="match status" value="1"/>
</dbReference>
<dbReference type="InterPro" id="IPR036286">
    <property type="entry name" value="LexA/Signal_pep-like_sf"/>
</dbReference>
<dbReference type="Gene3D" id="2.10.109.10">
    <property type="entry name" value="Umud Fragment, subunit A"/>
    <property type="match status" value="1"/>
</dbReference>
<dbReference type="PANTHER" id="PTHR43390:SF2">
    <property type="entry name" value="THYLAKOIDAL PROCESSING PEPTIDASE 2, CHLOROPLASTIC-RELATED"/>
    <property type="match status" value="1"/>
</dbReference>
<dbReference type="InterPro" id="IPR019533">
    <property type="entry name" value="Peptidase_S26"/>
</dbReference>
<dbReference type="PROSITE" id="PS00501">
    <property type="entry name" value="SPASE_I_1"/>
    <property type="match status" value="1"/>
</dbReference>
<comment type="subcellular location">
    <subcellularLocation>
        <location evidence="3">Membrane</location>
    </subcellularLocation>
    <subcellularLocation>
        <location evidence="2">Plastid</location>
        <location evidence="2">Chloroplast</location>
    </subcellularLocation>
</comment>
<proteinExistence type="inferred from homology"/>
<evidence type="ECO:0000256" key="2">
    <source>
        <dbReference type="ARBA" id="ARBA00004229"/>
    </source>
</evidence>
<evidence type="ECO:0000256" key="7">
    <source>
        <dbReference type="ARBA" id="ARBA00022640"/>
    </source>
</evidence>
<evidence type="ECO:0000256" key="6">
    <source>
        <dbReference type="ARBA" id="ARBA00022528"/>
    </source>
</evidence>